<dbReference type="RefSeq" id="XP_059600315.1">
    <property type="nucleotide sequence ID" value="XM_059747131.1"/>
</dbReference>
<dbReference type="AlphaFoldDB" id="A0AAJ8BQA4"/>
<dbReference type="GeneID" id="84590736"/>
<accession>A0AAJ8BQA4</accession>
<organism evidence="2">
    <name type="scientific">Aspergillus niger</name>
    <dbReference type="NCBI Taxonomy" id="5061"/>
    <lineage>
        <taxon>Eukaryota</taxon>
        <taxon>Fungi</taxon>
        <taxon>Dikarya</taxon>
        <taxon>Ascomycota</taxon>
        <taxon>Pezizomycotina</taxon>
        <taxon>Eurotiomycetes</taxon>
        <taxon>Eurotiomycetidae</taxon>
        <taxon>Eurotiales</taxon>
        <taxon>Aspergillaceae</taxon>
        <taxon>Aspergillus</taxon>
        <taxon>Aspergillus subgen. Circumdati</taxon>
    </lineage>
</organism>
<dbReference type="KEGG" id="ang:An03g05370"/>
<feature type="compositionally biased region" description="Low complexity" evidence="1">
    <location>
        <begin position="13"/>
        <end position="25"/>
    </location>
</feature>
<reference evidence="2" key="1">
    <citation type="submission" date="2025-02" db="EMBL/GenBank/DDBJ databases">
        <authorList>
            <consortium name="NCBI Genome Project"/>
        </authorList>
    </citation>
    <scope>NUCLEOTIDE SEQUENCE</scope>
</reference>
<feature type="region of interest" description="Disordered" evidence="1">
    <location>
        <begin position="1"/>
        <end position="33"/>
    </location>
</feature>
<evidence type="ECO:0000256" key="1">
    <source>
        <dbReference type="SAM" id="MobiDB-lite"/>
    </source>
</evidence>
<dbReference type="VEuPathDB" id="FungiDB:An03g05370"/>
<proteinExistence type="predicted"/>
<gene>
    <name evidence="2" type="ORF">An03g05370</name>
</gene>
<reference evidence="2" key="2">
    <citation type="submission" date="2025-08" db="UniProtKB">
        <authorList>
            <consortium name="RefSeq"/>
        </authorList>
    </citation>
    <scope>IDENTIFICATION</scope>
</reference>
<name>A0AAJ8BQA4_ASPNG</name>
<protein>
    <submittedName>
        <fullName evidence="2">Uncharacterized protein</fullName>
    </submittedName>
</protein>
<evidence type="ECO:0000313" key="2">
    <source>
        <dbReference type="RefSeq" id="XP_059600315.1"/>
    </source>
</evidence>
<sequence>MKVKMTPGNHGWTPPSTAPSLPASPMLRCPRPDGAADKNGIMQLIASSDGRFPAGESRRLDLSRYLVTIDCRRSTTPTIRRLNPLGSLGPRQLPVASPVQELKAKVQQAFPTIVQQIAIILVAAPNLDKHFYQSLLSWQLVKKTGFY</sequence>